<dbReference type="Gene3D" id="1.10.287.130">
    <property type="match status" value="1"/>
</dbReference>
<dbReference type="SMART" id="SM00387">
    <property type="entry name" value="HATPase_c"/>
    <property type="match status" value="1"/>
</dbReference>
<dbReference type="Pfam" id="PF02518">
    <property type="entry name" value="HATPase_c"/>
    <property type="match status" value="1"/>
</dbReference>
<reference evidence="5 6" key="1">
    <citation type="submission" date="2019-03" db="EMBL/GenBank/DDBJ databases">
        <title>Draft genome of Massilia hortus sp. nov., a novel bacterial species of the Oxalobacteraceae family.</title>
        <authorList>
            <person name="Peta V."/>
            <person name="Raths R."/>
            <person name="Bucking H."/>
        </authorList>
    </citation>
    <scope>NUCLEOTIDE SEQUENCE [LARGE SCALE GENOMIC DNA]</scope>
    <source>
        <strain evidence="5 6">ONC3</strain>
    </source>
</reference>
<protein>
    <recommendedName>
        <fullName evidence="2">histidine kinase</fullName>
        <ecNumber evidence="2">2.7.13.3</ecNumber>
    </recommendedName>
</protein>
<evidence type="ECO:0000256" key="1">
    <source>
        <dbReference type="ARBA" id="ARBA00000085"/>
    </source>
</evidence>
<dbReference type="GO" id="GO:0000155">
    <property type="term" value="F:phosphorelay sensor kinase activity"/>
    <property type="evidence" value="ECO:0007669"/>
    <property type="project" value="InterPro"/>
</dbReference>
<dbReference type="Proteomes" id="UP000297258">
    <property type="component" value="Unassembled WGS sequence"/>
</dbReference>
<name>A0A4Y9T023_9BURK</name>
<comment type="caution">
    <text evidence="5">The sequence shown here is derived from an EMBL/GenBank/DDBJ whole genome shotgun (WGS) entry which is preliminary data.</text>
</comment>
<dbReference type="InterPro" id="IPR004358">
    <property type="entry name" value="Sig_transdc_His_kin-like_C"/>
</dbReference>
<feature type="domain" description="Histidine kinase" evidence="4">
    <location>
        <begin position="100"/>
        <end position="316"/>
    </location>
</feature>
<proteinExistence type="predicted"/>
<dbReference type="PANTHER" id="PTHR43065">
    <property type="entry name" value="SENSOR HISTIDINE KINASE"/>
    <property type="match status" value="1"/>
</dbReference>
<dbReference type="InterPro" id="IPR036097">
    <property type="entry name" value="HisK_dim/P_sf"/>
</dbReference>
<feature type="transmembrane region" description="Helical" evidence="3">
    <location>
        <begin position="15"/>
        <end position="38"/>
    </location>
</feature>
<dbReference type="EMBL" id="SPUM01000098">
    <property type="protein sequence ID" value="TFW31185.1"/>
    <property type="molecule type" value="Genomic_DNA"/>
</dbReference>
<dbReference type="Gene3D" id="3.30.565.10">
    <property type="entry name" value="Histidine kinase-like ATPase, C-terminal domain"/>
    <property type="match status" value="1"/>
</dbReference>
<keyword evidence="3" id="KW-0812">Transmembrane</keyword>
<dbReference type="PRINTS" id="PR00344">
    <property type="entry name" value="BCTRLSENSOR"/>
</dbReference>
<dbReference type="OrthoDB" id="8559580at2"/>
<comment type="catalytic activity">
    <reaction evidence="1">
        <text>ATP + protein L-histidine = ADP + protein N-phospho-L-histidine.</text>
        <dbReference type="EC" id="2.7.13.3"/>
    </reaction>
</comment>
<evidence type="ECO:0000313" key="5">
    <source>
        <dbReference type="EMBL" id="TFW31185.1"/>
    </source>
</evidence>
<accession>A0A4Y9T023</accession>
<gene>
    <name evidence="5" type="ORF">E4O92_14375</name>
</gene>
<dbReference type="SUPFAM" id="SSF47384">
    <property type="entry name" value="Homodimeric domain of signal transducing histidine kinase"/>
    <property type="match status" value="1"/>
</dbReference>
<evidence type="ECO:0000259" key="4">
    <source>
        <dbReference type="PROSITE" id="PS50109"/>
    </source>
</evidence>
<dbReference type="RefSeq" id="WP_135190427.1">
    <property type="nucleotide sequence ID" value="NZ_SPUM01000098.1"/>
</dbReference>
<keyword evidence="3" id="KW-1133">Transmembrane helix</keyword>
<organism evidence="5 6">
    <name type="scientific">Massilia horti</name>
    <dbReference type="NCBI Taxonomy" id="2562153"/>
    <lineage>
        <taxon>Bacteria</taxon>
        <taxon>Pseudomonadati</taxon>
        <taxon>Pseudomonadota</taxon>
        <taxon>Betaproteobacteria</taxon>
        <taxon>Burkholderiales</taxon>
        <taxon>Oxalobacteraceae</taxon>
        <taxon>Telluria group</taxon>
        <taxon>Massilia</taxon>
    </lineage>
</organism>
<keyword evidence="6" id="KW-1185">Reference proteome</keyword>
<evidence type="ECO:0000313" key="6">
    <source>
        <dbReference type="Proteomes" id="UP000297258"/>
    </source>
</evidence>
<dbReference type="EC" id="2.7.13.3" evidence="2"/>
<evidence type="ECO:0000256" key="3">
    <source>
        <dbReference type="SAM" id="Phobius"/>
    </source>
</evidence>
<keyword evidence="3" id="KW-0472">Membrane</keyword>
<evidence type="ECO:0000256" key="2">
    <source>
        <dbReference type="ARBA" id="ARBA00012438"/>
    </source>
</evidence>
<dbReference type="InterPro" id="IPR003594">
    <property type="entry name" value="HATPase_dom"/>
</dbReference>
<dbReference type="InterPro" id="IPR036890">
    <property type="entry name" value="HATPase_C_sf"/>
</dbReference>
<dbReference type="PANTHER" id="PTHR43065:SF42">
    <property type="entry name" value="TWO-COMPONENT SENSOR PPRA"/>
    <property type="match status" value="1"/>
</dbReference>
<dbReference type="SUPFAM" id="SSF55874">
    <property type="entry name" value="ATPase domain of HSP90 chaperone/DNA topoisomerase II/histidine kinase"/>
    <property type="match status" value="1"/>
</dbReference>
<sequence>MYQSWTLAKGGAAKALVAGAVRLVAAGAACFVAARIAALRRDTERLQAEAVERKKALTACRAQAFRCARAQRRSERALGEQQAQVAYLNRAVILGELCGAIAHELNQPLAAILANAQAARRCLARDPADQSLLEPILDDIVEADRHAAAVIHHLHLLFLHGEAQLRPLEINAVVGQALQLARCALDAQAVQVHVSLGTGLPPVRGDSVQLQQVLLNLVVNACQAMRATPPETRQLAIQTETGTGNTVRVSVADRGPGIAADALERIFEPFFTTRPQGLGFGLSVSRAIIDAHGGQVEAANDGREGAVFRITLPPAGG</sequence>
<dbReference type="AlphaFoldDB" id="A0A4Y9T023"/>
<dbReference type="PROSITE" id="PS50109">
    <property type="entry name" value="HIS_KIN"/>
    <property type="match status" value="1"/>
</dbReference>
<dbReference type="InterPro" id="IPR005467">
    <property type="entry name" value="His_kinase_dom"/>
</dbReference>